<feature type="transmembrane region" description="Helical" evidence="1">
    <location>
        <begin position="85"/>
        <end position="102"/>
    </location>
</feature>
<proteinExistence type="predicted"/>
<keyword evidence="1" id="KW-0472">Membrane</keyword>
<keyword evidence="3" id="KW-1185">Reference proteome</keyword>
<gene>
    <name evidence="2" type="ORF">G7066_05795</name>
</gene>
<organism evidence="2 3">
    <name type="scientific">Leucobacter coleopterorum</name>
    <dbReference type="NCBI Taxonomy" id="2714933"/>
    <lineage>
        <taxon>Bacteria</taxon>
        <taxon>Bacillati</taxon>
        <taxon>Actinomycetota</taxon>
        <taxon>Actinomycetes</taxon>
        <taxon>Micrococcales</taxon>
        <taxon>Microbacteriaceae</taxon>
        <taxon>Leucobacter</taxon>
    </lineage>
</organism>
<name>A0ABX6JVJ8_9MICO</name>
<protein>
    <recommendedName>
        <fullName evidence="4">FtsX-like permease family protein</fullName>
    </recommendedName>
</protein>
<reference evidence="2 3" key="1">
    <citation type="submission" date="2020-03" db="EMBL/GenBank/DDBJ databases">
        <title>Leucobacter sp. nov., isolated from beetles.</title>
        <authorList>
            <person name="Hyun D.-W."/>
            <person name="Bae J.-W."/>
        </authorList>
    </citation>
    <scope>NUCLEOTIDE SEQUENCE [LARGE SCALE GENOMIC DNA]</scope>
    <source>
        <strain evidence="2 3">HDW9A</strain>
    </source>
</reference>
<feature type="transmembrane region" description="Helical" evidence="1">
    <location>
        <begin position="122"/>
        <end position="149"/>
    </location>
</feature>
<keyword evidence="1" id="KW-1133">Transmembrane helix</keyword>
<keyword evidence="1" id="KW-0812">Transmembrane</keyword>
<accession>A0ABX6JVJ8</accession>
<evidence type="ECO:0008006" key="4">
    <source>
        <dbReference type="Google" id="ProtNLM"/>
    </source>
</evidence>
<feature type="transmembrane region" description="Helical" evidence="1">
    <location>
        <begin position="161"/>
        <end position="186"/>
    </location>
</feature>
<dbReference type="Proteomes" id="UP000503441">
    <property type="component" value="Chromosome"/>
</dbReference>
<sequence length="198" mass="21146">MYEYPSDGRRSGYGYAILSPVPDSGPFDECWIDVWPTIKEAPILLQTTLIPGGDKAEKAVLSQLNTSLGRAFDGNGKFLNRVTQFAPLAAVIIAFGIGFVSIRVRRIQLASAIHAGVSKLDLTILVTVETSSWVIPAGIFSAITATLFAASSTLGTSEATFVLALRVFGPALVAAVAGALVALGLTQEKHLFRYFKNR</sequence>
<evidence type="ECO:0000256" key="1">
    <source>
        <dbReference type="SAM" id="Phobius"/>
    </source>
</evidence>
<evidence type="ECO:0000313" key="2">
    <source>
        <dbReference type="EMBL" id="QIM18287.1"/>
    </source>
</evidence>
<dbReference type="RefSeq" id="WP_166329727.1">
    <property type="nucleotide sequence ID" value="NZ_CP049933.1"/>
</dbReference>
<dbReference type="EMBL" id="CP049933">
    <property type="protein sequence ID" value="QIM18287.1"/>
    <property type="molecule type" value="Genomic_DNA"/>
</dbReference>
<evidence type="ECO:0000313" key="3">
    <source>
        <dbReference type="Proteomes" id="UP000503441"/>
    </source>
</evidence>